<dbReference type="GO" id="GO:0031261">
    <property type="term" value="C:DNA replication preinitiation complex"/>
    <property type="evidence" value="ECO:0007669"/>
    <property type="project" value="TreeGrafter"/>
</dbReference>
<dbReference type="Proteomes" id="UP001201163">
    <property type="component" value="Unassembled WGS sequence"/>
</dbReference>
<keyword evidence="4" id="KW-0238">DNA-binding</keyword>
<name>A0AAD4LHD0_9AGAM</name>
<dbReference type="Pfam" id="PF07034">
    <property type="entry name" value="ORC3_N"/>
    <property type="match status" value="1"/>
</dbReference>
<dbReference type="AlphaFoldDB" id="A0AAD4LHD0"/>
<accession>A0AAD4LHD0</accession>
<gene>
    <name evidence="8" type="ORF">EDB92DRAFT_1948433</name>
</gene>
<evidence type="ECO:0000259" key="6">
    <source>
        <dbReference type="Pfam" id="PF07034"/>
    </source>
</evidence>
<dbReference type="GO" id="GO:0005656">
    <property type="term" value="C:nuclear pre-replicative complex"/>
    <property type="evidence" value="ECO:0007669"/>
    <property type="project" value="TreeGrafter"/>
</dbReference>
<dbReference type="CDD" id="cd20704">
    <property type="entry name" value="Orc3"/>
    <property type="match status" value="1"/>
</dbReference>
<reference evidence="8" key="1">
    <citation type="submission" date="2022-01" db="EMBL/GenBank/DDBJ databases">
        <title>Comparative genomics reveals a dynamic genome evolution in the ectomycorrhizal milk-cap (Lactarius) mushrooms.</title>
        <authorList>
            <consortium name="DOE Joint Genome Institute"/>
            <person name="Lebreton A."/>
            <person name="Tang N."/>
            <person name="Kuo A."/>
            <person name="LaButti K."/>
            <person name="Drula E."/>
            <person name="Barry K."/>
            <person name="Clum A."/>
            <person name="Lipzen A."/>
            <person name="Mousain D."/>
            <person name="Ng V."/>
            <person name="Wang R."/>
            <person name="Wang X."/>
            <person name="Dai Y."/>
            <person name="Henrissat B."/>
            <person name="Grigoriev I.V."/>
            <person name="Guerin-Laguette A."/>
            <person name="Yu F."/>
            <person name="Martin F.M."/>
        </authorList>
    </citation>
    <scope>NUCLEOTIDE SEQUENCE</scope>
    <source>
        <strain evidence="8">QP</strain>
    </source>
</reference>
<dbReference type="GO" id="GO:0003688">
    <property type="term" value="F:DNA replication origin binding"/>
    <property type="evidence" value="ECO:0007669"/>
    <property type="project" value="TreeGrafter"/>
</dbReference>
<keyword evidence="3" id="KW-0235">DNA replication</keyword>
<feature type="domain" description="Origin recognition complex subunit 3 winged helix C-terminal" evidence="7">
    <location>
        <begin position="586"/>
        <end position="705"/>
    </location>
</feature>
<keyword evidence="5" id="KW-0539">Nucleus</keyword>
<dbReference type="PANTHER" id="PTHR12748:SF0">
    <property type="entry name" value="ORIGIN RECOGNITION COMPLEX SUBUNIT 3"/>
    <property type="match status" value="1"/>
</dbReference>
<evidence type="ECO:0000313" key="9">
    <source>
        <dbReference type="Proteomes" id="UP001201163"/>
    </source>
</evidence>
<feature type="domain" description="Origin recognition complex subunit 3 N-terminal" evidence="6">
    <location>
        <begin position="78"/>
        <end position="362"/>
    </location>
</feature>
<proteinExistence type="inferred from homology"/>
<evidence type="ECO:0000256" key="5">
    <source>
        <dbReference type="ARBA" id="ARBA00023242"/>
    </source>
</evidence>
<dbReference type="InterPro" id="IPR045667">
    <property type="entry name" value="ORC3_N"/>
</dbReference>
<organism evidence="8 9">
    <name type="scientific">Lactarius akahatsu</name>
    <dbReference type="NCBI Taxonomy" id="416441"/>
    <lineage>
        <taxon>Eukaryota</taxon>
        <taxon>Fungi</taxon>
        <taxon>Dikarya</taxon>
        <taxon>Basidiomycota</taxon>
        <taxon>Agaricomycotina</taxon>
        <taxon>Agaricomycetes</taxon>
        <taxon>Russulales</taxon>
        <taxon>Russulaceae</taxon>
        <taxon>Lactarius</taxon>
    </lineage>
</organism>
<evidence type="ECO:0000256" key="2">
    <source>
        <dbReference type="ARBA" id="ARBA00010977"/>
    </source>
</evidence>
<evidence type="ECO:0000256" key="1">
    <source>
        <dbReference type="ARBA" id="ARBA00004123"/>
    </source>
</evidence>
<sequence>MSLAHDDVDATQPVVYIPCGDETSTEDDAENDTDEILAEEYSPFRERDLPGGYVTRFDLYRAAWKKCFDRMEVRSIFRSLGARVETRVQHIVSALHAPLVDEIVRSVHRAYDDILPGLPRVELPVIAISGSSTSKGFLADVASRLETNHAEDAEDDDPPPGSHITHLYPSDCPNIMSTMKALVTGFVNHPPNGKDVQRKPVTSLASYDIELLKVWYGVLRDSAEGPEPPPQLVVFLHDFEQFDESVVQDMFYICSSYVPQLPLIVVVALSSLFPSFLHTTYPQSILSLLRVDTFTVPSGPTLLERVIAETFFDLRFEPDVMVGPAALDYLTDFFCRHASSVEGALLILQLTHFKHFDEPLTVFVHDELLGTSSAELATEKLSDPKGIAFLTSLVSWSFGHQELAPNQVGWPVNDVAGLLASIAKARADFRYRLRRFKLAFGVLLRVRKVILNLGYRTAEVDKTPLEMMSASLRGGLAREGKYLVMMTKKLSVEKTQILLQDLQSFLDELPGHMDETQEVRQGLAASAELLEGAEGAISTGVADEFGDWLAGYFQEHIINLEDLRLWEIWYTGPTPFPSDMLNPAPRASVVSALLQPQSFLPASHNDATPERLPIWKLPDASILFRRYLEAGRMINVYDWYDSFSQAVESQRSHLSRGGGEGSGADEEEWKMHVQARFMRALHTLDLIGLIKHTGRKADHVMRTVFDIPE</sequence>
<dbReference type="EMBL" id="JAKELL010000046">
    <property type="protein sequence ID" value="KAH8987599.1"/>
    <property type="molecule type" value="Genomic_DNA"/>
</dbReference>
<evidence type="ECO:0000256" key="3">
    <source>
        <dbReference type="ARBA" id="ARBA00022705"/>
    </source>
</evidence>
<keyword evidence="9" id="KW-1185">Reference proteome</keyword>
<protein>
    <submittedName>
        <fullName evidence="8">Origin recognition complex subunit 3 N-terminus-domain-containing protein</fullName>
    </submittedName>
</protein>
<comment type="similarity">
    <text evidence="2">Belongs to the ORC3 family.</text>
</comment>
<evidence type="ECO:0000259" key="7">
    <source>
        <dbReference type="Pfam" id="PF18137"/>
    </source>
</evidence>
<comment type="subcellular location">
    <subcellularLocation>
        <location evidence="1">Nucleus</location>
    </subcellularLocation>
</comment>
<dbReference type="Pfam" id="PF18137">
    <property type="entry name" value="WHD_ORC"/>
    <property type="match status" value="1"/>
</dbReference>
<comment type="caution">
    <text evidence="8">The sequence shown here is derived from an EMBL/GenBank/DDBJ whole genome shotgun (WGS) entry which is preliminary data.</text>
</comment>
<evidence type="ECO:0000313" key="8">
    <source>
        <dbReference type="EMBL" id="KAH8987599.1"/>
    </source>
</evidence>
<evidence type="ECO:0000256" key="4">
    <source>
        <dbReference type="ARBA" id="ARBA00023125"/>
    </source>
</evidence>
<dbReference type="InterPro" id="IPR020795">
    <property type="entry name" value="ORC3"/>
</dbReference>
<dbReference type="GO" id="GO:0005664">
    <property type="term" value="C:nuclear origin of replication recognition complex"/>
    <property type="evidence" value="ECO:0007669"/>
    <property type="project" value="InterPro"/>
</dbReference>
<dbReference type="PANTHER" id="PTHR12748">
    <property type="entry name" value="ORIGIN RECOGNITION COMPLEX SUBUNIT 3"/>
    <property type="match status" value="1"/>
</dbReference>
<dbReference type="GO" id="GO:0006270">
    <property type="term" value="P:DNA replication initiation"/>
    <property type="evidence" value="ECO:0007669"/>
    <property type="project" value="TreeGrafter"/>
</dbReference>
<dbReference type="InterPro" id="IPR040855">
    <property type="entry name" value="ORC_WH_C"/>
</dbReference>